<dbReference type="SMART" id="SM00382">
    <property type="entry name" value="AAA"/>
    <property type="match status" value="1"/>
</dbReference>
<protein>
    <submittedName>
        <fullName evidence="5">ABC transporter ATP-binding protein</fullName>
    </submittedName>
</protein>
<evidence type="ECO:0000256" key="2">
    <source>
        <dbReference type="ARBA" id="ARBA00022741"/>
    </source>
</evidence>
<keyword evidence="3 5" id="KW-0067">ATP-binding</keyword>
<accession>A0A9D2BN27</accession>
<dbReference type="Pfam" id="PF00005">
    <property type="entry name" value="ABC_tran"/>
    <property type="match status" value="1"/>
</dbReference>
<dbReference type="PROSITE" id="PS50893">
    <property type="entry name" value="ABC_TRANSPORTER_2"/>
    <property type="match status" value="1"/>
</dbReference>
<dbReference type="InterPro" id="IPR027417">
    <property type="entry name" value="P-loop_NTPase"/>
</dbReference>
<dbReference type="CDD" id="cd03230">
    <property type="entry name" value="ABC_DR_subfamily_A"/>
    <property type="match status" value="1"/>
</dbReference>
<sequence length="305" mass="34573">MEKIIEANHINKKFGKFKALNDINLALEKGKIYGIIGPNGAGKSTTLSTIMGLVLPSSGHGSIKGHYFGLVEAKAIIGYVPEFPSFYSDMSCLEYLVYMGQLANLSYDESLTSSLKWIREFDLQEHMLKKVTKFSTGMKKKVGLIQALLANPEILLLDEPTANLDPTSRYEIILTLKKLVKQKEMTILISSHVLTELETIIDHVIMINKGSVIINQPLDIVLNQFNLKHVLVSCSNNEALIAYLKDNDFHFALEDNVIRLMVEDKVVCKKKIVKFVYENDYDLKLLQDDHISLDKLYQRFMEGKE</sequence>
<evidence type="ECO:0000259" key="4">
    <source>
        <dbReference type="PROSITE" id="PS50893"/>
    </source>
</evidence>
<evidence type="ECO:0000256" key="1">
    <source>
        <dbReference type="ARBA" id="ARBA00022448"/>
    </source>
</evidence>
<comment type="caution">
    <text evidence="5">The sequence shown here is derived from an EMBL/GenBank/DDBJ whole genome shotgun (WGS) entry which is preliminary data.</text>
</comment>
<dbReference type="InterPro" id="IPR003593">
    <property type="entry name" value="AAA+_ATPase"/>
</dbReference>
<feature type="domain" description="ABC transporter" evidence="4">
    <location>
        <begin position="5"/>
        <end position="234"/>
    </location>
</feature>
<dbReference type="InterPro" id="IPR051782">
    <property type="entry name" value="ABC_Transporter_VariousFunc"/>
</dbReference>
<dbReference type="PANTHER" id="PTHR42939">
    <property type="entry name" value="ABC TRANSPORTER ATP-BINDING PROTEIN ALBC-RELATED"/>
    <property type="match status" value="1"/>
</dbReference>
<organism evidence="5 6">
    <name type="scientific">Candidatus Erysipelatoclostridium merdavium</name>
    <dbReference type="NCBI Taxonomy" id="2838566"/>
    <lineage>
        <taxon>Bacteria</taxon>
        <taxon>Bacillati</taxon>
        <taxon>Bacillota</taxon>
        <taxon>Erysipelotrichia</taxon>
        <taxon>Erysipelotrichales</taxon>
        <taxon>Erysipelotrichales incertae sedis</taxon>
    </lineage>
</organism>
<reference evidence="5" key="2">
    <citation type="submission" date="2021-04" db="EMBL/GenBank/DDBJ databases">
        <authorList>
            <person name="Gilroy R."/>
        </authorList>
    </citation>
    <scope>NUCLEOTIDE SEQUENCE</scope>
    <source>
        <strain evidence="5">ChiGjej1B1-14440</strain>
    </source>
</reference>
<evidence type="ECO:0000313" key="5">
    <source>
        <dbReference type="EMBL" id="HIX82795.1"/>
    </source>
</evidence>
<evidence type="ECO:0000313" key="6">
    <source>
        <dbReference type="Proteomes" id="UP000886724"/>
    </source>
</evidence>
<name>A0A9D2BN27_9FIRM</name>
<dbReference type="EMBL" id="DXET01000287">
    <property type="protein sequence ID" value="HIX82795.1"/>
    <property type="molecule type" value="Genomic_DNA"/>
</dbReference>
<dbReference type="Proteomes" id="UP000886724">
    <property type="component" value="Unassembled WGS sequence"/>
</dbReference>
<dbReference type="AlphaFoldDB" id="A0A9D2BN27"/>
<dbReference type="Gene3D" id="3.40.50.300">
    <property type="entry name" value="P-loop containing nucleotide triphosphate hydrolases"/>
    <property type="match status" value="1"/>
</dbReference>
<dbReference type="SUPFAM" id="SSF52540">
    <property type="entry name" value="P-loop containing nucleoside triphosphate hydrolases"/>
    <property type="match status" value="1"/>
</dbReference>
<keyword evidence="1" id="KW-0813">Transport</keyword>
<dbReference type="GO" id="GO:0005524">
    <property type="term" value="F:ATP binding"/>
    <property type="evidence" value="ECO:0007669"/>
    <property type="project" value="UniProtKB-KW"/>
</dbReference>
<reference evidence="5" key="1">
    <citation type="journal article" date="2021" name="PeerJ">
        <title>Extensive microbial diversity within the chicken gut microbiome revealed by metagenomics and culture.</title>
        <authorList>
            <person name="Gilroy R."/>
            <person name="Ravi A."/>
            <person name="Getino M."/>
            <person name="Pursley I."/>
            <person name="Horton D.L."/>
            <person name="Alikhan N.F."/>
            <person name="Baker D."/>
            <person name="Gharbi K."/>
            <person name="Hall N."/>
            <person name="Watson M."/>
            <person name="Adriaenssens E.M."/>
            <person name="Foster-Nyarko E."/>
            <person name="Jarju S."/>
            <person name="Secka A."/>
            <person name="Antonio M."/>
            <person name="Oren A."/>
            <person name="Chaudhuri R.R."/>
            <person name="La Ragione R."/>
            <person name="Hildebrand F."/>
            <person name="Pallen M.J."/>
        </authorList>
    </citation>
    <scope>NUCLEOTIDE SEQUENCE</scope>
    <source>
        <strain evidence="5">ChiGjej1B1-14440</strain>
    </source>
</reference>
<dbReference type="GO" id="GO:0016887">
    <property type="term" value="F:ATP hydrolysis activity"/>
    <property type="evidence" value="ECO:0007669"/>
    <property type="project" value="InterPro"/>
</dbReference>
<dbReference type="InterPro" id="IPR003439">
    <property type="entry name" value="ABC_transporter-like_ATP-bd"/>
</dbReference>
<gene>
    <name evidence="5" type="ORF">H9980_12630</name>
</gene>
<keyword evidence="2" id="KW-0547">Nucleotide-binding</keyword>
<dbReference type="PANTHER" id="PTHR42939:SF1">
    <property type="entry name" value="ABC TRANSPORTER ATP-BINDING PROTEIN ALBC-RELATED"/>
    <property type="match status" value="1"/>
</dbReference>
<evidence type="ECO:0000256" key="3">
    <source>
        <dbReference type="ARBA" id="ARBA00022840"/>
    </source>
</evidence>
<proteinExistence type="predicted"/>